<dbReference type="RefSeq" id="WP_058932831.1">
    <property type="nucleotide sequence ID" value="NZ_CP013747.1"/>
</dbReference>
<accession>A0A0U3PE82</accession>
<dbReference type="GO" id="GO:0005886">
    <property type="term" value="C:plasma membrane"/>
    <property type="evidence" value="ECO:0007669"/>
    <property type="project" value="UniProtKB-SubCell"/>
</dbReference>
<dbReference type="Gene3D" id="3.90.550.10">
    <property type="entry name" value="Spore Coat Polysaccharide Biosynthesis Protein SpsA, Chain A"/>
    <property type="match status" value="1"/>
</dbReference>
<evidence type="ECO:0000313" key="11">
    <source>
        <dbReference type="EMBL" id="ALV43840.1"/>
    </source>
</evidence>
<dbReference type="InterPro" id="IPR001173">
    <property type="entry name" value="Glyco_trans_2-like"/>
</dbReference>
<reference evidence="11 12" key="1">
    <citation type="submission" date="2015-12" db="EMBL/GenBank/DDBJ databases">
        <authorList>
            <person name="Shamseldin A."/>
            <person name="Moawad H."/>
            <person name="Abd El-Rahim W.M."/>
            <person name="Sadowsky M.J."/>
        </authorList>
    </citation>
    <scope>NUCLEOTIDE SEQUENCE [LARGE SCALE GENOMIC DNA]</scope>
    <source>
        <strain evidence="11 12">Ar51</strain>
    </source>
</reference>
<sequence>MDRIAQVAVVIPVHNEEPHLARALAAVSAAADALQRSQSDTDVAIVVVLDACTDGSGAVAARFAAADRRITLLPVAFRNVGRSRRAGINLLLTGRLPYRAGADRVLAAGRVWLANTDADSCVPENWLLRQVELADGGADAVLGTVEPDPEGMDGELLRRWHARHPLREDHPHVHGANFGVRASAYVRAGGFPRQRSHEDRVLAARLRRYGYRITSTDTVRVVTSGRTEARAPQGFGAYLLALGMESAVAFER</sequence>
<dbReference type="PANTHER" id="PTHR43646">
    <property type="entry name" value="GLYCOSYLTRANSFERASE"/>
    <property type="match status" value="1"/>
</dbReference>
<comment type="function">
    <text evidence="6">Catalyzes the glycosylation of 4,4'-diaponeurosporenoate, i.e. the esterification of glucose at the C1'' position with the carboxyl group of 4,4'-diaponeurosporenic acid, to form glycosyl-4,4'-diaponeurosporenoate. This is a step in the biosynthesis of staphyloxanthin, an orange pigment present in most staphylococci strains.</text>
</comment>
<evidence type="ECO:0000259" key="10">
    <source>
        <dbReference type="Pfam" id="PF00535"/>
    </source>
</evidence>
<keyword evidence="4 11" id="KW-0808">Transferase</keyword>
<organism evidence="11">
    <name type="scientific">Pseudarthrobacter sulfonivorans</name>
    <dbReference type="NCBI Taxonomy" id="121292"/>
    <lineage>
        <taxon>Bacteria</taxon>
        <taxon>Bacillati</taxon>
        <taxon>Actinomycetota</taxon>
        <taxon>Actinomycetes</taxon>
        <taxon>Micrococcales</taxon>
        <taxon>Micrococcaceae</taxon>
        <taxon>Pseudarthrobacter</taxon>
    </lineage>
</organism>
<dbReference type="SUPFAM" id="SSF53448">
    <property type="entry name" value="Nucleotide-diphospho-sugar transferases"/>
    <property type="match status" value="1"/>
</dbReference>
<evidence type="ECO:0000256" key="7">
    <source>
        <dbReference type="ARBA" id="ARBA00037904"/>
    </source>
</evidence>
<keyword evidence="3" id="KW-0328">Glycosyltransferase</keyword>
<keyword evidence="5" id="KW-0472">Membrane</keyword>
<feature type="domain" description="Glycosyltransferase 2-like" evidence="10">
    <location>
        <begin position="9"/>
        <end position="153"/>
    </location>
</feature>
<dbReference type="AlphaFoldDB" id="A0A0U3PE82"/>
<evidence type="ECO:0000256" key="4">
    <source>
        <dbReference type="ARBA" id="ARBA00022679"/>
    </source>
</evidence>
<evidence type="ECO:0000256" key="3">
    <source>
        <dbReference type="ARBA" id="ARBA00022676"/>
    </source>
</evidence>
<evidence type="ECO:0000256" key="5">
    <source>
        <dbReference type="ARBA" id="ARBA00023136"/>
    </source>
</evidence>
<dbReference type="GO" id="GO:0016757">
    <property type="term" value="F:glycosyltransferase activity"/>
    <property type="evidence" value="ECO:0007669"/>
    <property type="project" value="UniProtKB-KW"/>
</dbReference>
<evidence type="ECO:0000256" key="6">
    <source>
        <dbReference type="ARBA" id="ARBA00037281"/>
    </source>
</evidence>
<comment type="subcellular location">
    <subcellularLocation>
        <location evidence="1">Cell membrane</location>
    </subcellularLocation>
</comment>
<dbReference type="STRING" id="121292.AU252_08175"/>
<evidence type="ECO:0000313" key="12">
    <source>
        <dbReference type="Proteomes" id="UP000065151"/>
    </source>
</evidence>
<evidence type="ECO:0000256" key="9">
    <source>
        <dbReference type="ARBA" id="ARBA00040345"/>
    </source>
</evidence>
<protein>
    <recommendedName>
        <fullName evidence="9">4,4'-diaponeurosporenoate glycosyltransferase</fullName>
    </recommendedName>
</protein>
<dbReference type="EMBL" id="CP013747">
    <property type="protein sequence ID" value="ALV43840.1"/>
    <property type="molecule type" value="Genomic_DNA"/>
</dbReference>
<name>A0A0U3PE82_9MICC</name>
<dbReference type="PANTHER" id="PTHR43646:SF2">
    <property type="entry name" value="GLYCOSYLTRANSFERASE 2-LIKE DOMAIN-CONTAINING PROTEIN"/>
    <property type="match status" value="1"/>
</dbReference>
<comment type="similarity">
    <text evidence="8">Belongs to the glycosyltransferase 2 family. CrtQ subfamily.</text>
</comment>
<evidence type="ECO:0000256" key="2">
    <source>
        <dbReference type="ARBA" id="ARBA00022475"/>
    </source>
</evidence>
<evidence type="ECO:0000256" key="8">
    <source>
        <dbReference type="ARBA" id="ARBA00038120"/>
    </source>
</evidence>
<dbReference type="InterPro" id="IPR029044">
    <property type="entry name" value="Nucleotide-diphossugar_trans"/>
</dbReference>
<gene>
    <name evidence="11" type="ORF">AU252_08175</name>
</gene>
<dbReference type="Proteomes" id="UP000065151">
    <property type="component" value="Chromosome"/>
</dbReference>
<comment type="pathway">
    <text evidence="7">Carotenoid biosynthesis; staphyloxanthin biosynthesis; staphyloxanthin from farnesyl diphosphate: step 4/5.</text>
</comment>
<dbReference type="Pfam" id="PF00535">
    <property type="entry name" value="Glycos_transf_2"/>
    <property type="match status" value="1"/>
</dbReference>
<dbReference type="KEGG" id="psul:AU252_08175"/>
<evidence type="ECO:0000256" key="1">
    <source>
        <dbReference type="ARBA" id="ARBA00004236"/>
    </source>
</evidence>
<keyword evidence="2" id="KW-1003">Cell membrane</keyword>
<proteinExistence type="inferred from homology"/>